<keyword evidence="4" id="KW-0378">Hydrolase</keyword>
<dbReference type="GO" id="GO:0005524">
    <property type="term" value="F:ATP binding"/>
    <property type="evidence" value="ECO:0007669"/>
    <property type="project" value="UniProtKB-KW"/>
</dbReference>
<dbReference type="InterPro" id="IPR016197">
    <property type="entry name" value="Chromo-like_dom_sf"/>
</dbReference>
<dbReference type="CDD" id="cd18793">
    <property type="entry name" value="SF2_C_SNF"/>
    <property type="match status" value="1"/>
</dbReference>
<protein>
    <submittedName>
        <fullName evidence="11">F/Y-rich N-terminus family protein</fullName>
    </submittedName>
</protein>
<comment type="caution">
    <text evidence="11">The sequence shown here is derived from an EMBL/GenBank/DDBJ whole genome shotgun (WGS) entry which is preliminary data.</text>
</comment>
<reference evidence="11" key="1">
    <citation type="submission" date="2016-10" db="EMBL/GenBank/DDBJ databases">
        <authorList>
            <person name="Benchimol M."/>
            <person name="Almeida L.G."/>
            <person name="Vasconcelos A.T."/>
            <person name="Perreira-Neves A."/>
            <person name="Rosa I.A."/>
            <person name="Tasca T."/>
            <person name="Bogo M.R."/>
            <person name="de Souza W."/>
        </authorList>
    </citation>
    <scope>NUCLEOTIDE SEQUENCE [LARGE SCALE GENOMIC DNA]</scope>
    <source>
        <strain evidence="11">K</strain>
    </source>
</reference>
<dbReference type="InterPro" id="IPR000953">
    <property type="entry name" value="Chromo/chromo_shadow_dom"/>
</dbReference>
<dbReference type="GO" id="GO:0003677">
    <property type="term" value="F:DNA binding"/>
    <property type="evidence" value="ECO:0007669"/>
    <property type="project" value="TreeGrafter"/>
</dbReference>
<evidence type="ECO:0000259" key="9">
    <source>
        <dbReference type="PROSITE" id="PS51192"/>
    </source>
</evidence>
<dbReference type="InterPro" id="IPR003889">
    <property type="entry name" value="FYrich_C"/>
</dbReference>
<dbReference type="Pfam" id="PF00385">
    <property type="entry name" value="Chromo"/>
    <property type="match status" value="1"/>
</dbReference>
<dbReference type="GO" id="GO:0005634">
    <property type="term" value="C:nucleus"/>
    <property type="evidence" value="ECO:0007669"/>
    <property type="project" value="UniProtKB-SubCell"/>
</dbReference>
<gene>
    <name evidence="11" type="ORF">TRFO_12375</name>
</gene>
<keyword evidence="3" id="KW-0547">Nucleotide-binding</keyword>
<feature type="region of interest" description="Disordered" evidence="7">
    <location>
        <begin position="1"/>
        <end position="53"/>
    </location>
</feature>
<dbReference type="InterPro" id="IPR049730">
    <property type="entry name" value="SNF2/RAD54-like_C"/>
</dbReference>
<dbReference type="InterPro" id="IPR001650">
    <property type="entry name" value="Helicase_C-like"/>
</dbReference>
<dbReference type="VEuPathDB" id="TrichDB:TRFO_12375"/>
<keyword evidence="2" id="KW-0677">Repeat</keyword>
<evidence type="ECO:0000259" key="8">
    <source>
        <dbReference type="PROSITE" id="PS50013"/>
    </source>
</evidence>
<dbReference type="Pfam" id="PF05965">
    <property type="entry name" value="FYRC"/>
    <property type="match status" value="1"/>
</dbReference>
<dbReference type="Gene3D" id="3.30.160.360">
    <property type="match status" value="1"/>
</dbReference>
<dbReference type="SMART" id="SM00542">
    <property type="entry name" value="FYRC"/>
    <property type="match status" value="1"/>
</dbReference>
<dbReference type="PANTHER" id="PTHR45623:SF14">
    <property type="entry name" value="CHROMODOMAIN-HELICASE-DNA-BINDING PROTEIN 1"/>
    <property type="match status" value="1"/>
</dbReference>
<dbReference type="InterPro" id="IPR014001">
    <property type="entry name" value="Helicase_ATP-bd"/>
</dbReference>
<dbReference type="EMBL" id="MLAK01000003">
    <property type="protein sequence ID" value="OHT17419.1"/>
    <property type="molecule type" value="Genomic_DNA"/>
</dbReference>
<sequence>MGRTRKIEQNNNPNEQNLSSSRSNENTSVPISKSVSEEQLRTSTSEEEPEMQTGTPQLILAHKEEGNNKKFLVKFHKRSYYDVEWLFSHELIALLPNLSLIRNYEKHHLKPPPQPYFKKSYLIPEKIITSQVFEGGVTKYLTKWTDLDYDEATWEKEDRFHEYQNILNSYIEIATPPAEKICLIPPHPDVKSFTMIKKNEFPKSRLGHEIRPYQIDGVNFLMNSWFKQRNAILADEMGLGKTLQSLMFLHHLSNRQKVWGPFLIVAPLSTIPNWEREATEWTNLRHLSFYGSRIRRILMSQYELFYNGTMIPKFQILFTTYEYALKECERFSKIDWQVIVVDEAHRLKNNESKLFASLMKLHPKFKVLLTGTPLQNNTNELWSLLHYLNNEEFKSADEFNEKFGNLSEADQITDLQNILKPLMLRRLKGDVEKSIAPFEEIIIECSMTQHQKAYYTSFYQKNMEYLTRGAHTTNHVNLHNICMELRKCCNHPYLIADAENQILVERKEALNLKSTDRNFVIDSLIKSSGKMIFLDKLLAKLKDDGHRVLIFSQMVHMLDIIQDYLTYKDYTFQRLDGKIRGEERQKNIDHFNDPNSDDFIFLLCTKAGGVGINLTSADTVIIYDSDWNPQNDIQATARCHRIGQTKEVKVYRFITANSYERTLFDSASHKLGLDSAVLGSHSSIKKQTEHIEKMLKLGAYYAFQEDKTDEKISEEDIDSILKRSQRIKHNHIAAGSEGSTFSKLQFEVESDKNLDLTAKDFWQRYIPKDKDKPRRPIVVRTERTKQRKNLREESDDDTAVWGKAELSRLTTTLLRFGYGRWQLIYDHVELDVTLTEIRSVSRIILKLLLQSSEDEFPVIKSAYLKPSNKTDRDFETSFIKHHSSELEEVAKSGATWKLSRLESIFFLNAAISQCPNPPKGLLIPDISAQKPAKWWTEDDDKKLLYNVWQNGFMEYNGIEFTQKTPVTTTQLTLRVKALITSIKQLFTRYKEMSGKDIEYNFKTFSDAMDAWTVREQRSTLSAISSLGIKNLNSVYEQTGITRKSFKKFRSFVNQLIDMCNEIYDGHHPSHDGLPEKITHLLAEKVVSRIDVLEKLEKINDLRRYKDKEKAIIEYVKSNGFMNLSRCKEIVNTFGSDGLENHVFKFLQGIVGYKPRIDITAPHKPNVSVQSEPDKSGKKSLPLTIKSNLVIISLGRVVIDRPGFHNDRYIYPDGFISEHSFTSIKNPNEKTWYRSLILDRGGDTPVFRVELKDDPKIHFEGNVPSKPWMNLIRAIDDVKKRFQLPCKYTAVSGPEYFGLSSPIVNSMMKNLPGASQCIKMPFKVNKYEPSTGRKNSFKNKLTENSDKEDTPSQPPSSPQFDQHDKPLRIQFLSFTFDKLNEDQNAKEALAEFSNSSFKFDRNTINSTLREQLKIPNNIDPIEFVMGKKAK</sequence>
<dbReference type="InterPro" id="IPR003888">
    <property type="entry name" value="FYrich_N"/>
</dbReference>
<evidence type="ECO:0000313" key="12">
    <source>
        <dbReference type="Proteomes" id="UP000179807"/>
    </source>
</evidence>
<comment type="subcellular location">
    <subcellularLocation>
        <location evidence="1">Nucleus</location>
    </subcellularLocation>
</comment>
<dbReference type="GeneID" id="94831305"/>
<dbReference type="GO" id="GO:0034728">
    <property type="term" value="P:nucleosome organization"/>
    <property type="evidence" value="ECO:0007669"/>
    <property type="project" value="TreeGrafter"/>
</dbReference>
<feature type="domain" description="Helicase C-terminal" evidence="10">
    <location>
        <begin position="533"/>
        <end position="692"/>
    </location>
</feature>
<evidence type="ECO:0000256" key="7">
    <source>
        <dbReference type="SAM" id="MobiDB-lite"/>
    </source>
</evidence>
<dbReference type="GO" id="GO:0042393">
    <property type="term" value="F:histone binding"/>
    <property type="evidence" value="ECO:0007669"/>
    <property type="project" value="TreeGrafter"/>
</dbReference>
<proteinExistence type="predicted"/>
<dbReference type="Gene3D" id="3.40.50.300">
    <property type="entry name" value="P-loop containing nucleotide triphosphate hydrolases"/>
    <property type="match status" value="1"/>
</dbReference>
<dbReference type="Proteomes" id="UP000179807">
    <property type="component" value="Unassembled WGS sequence"/>
</dbReference>
<name>A0A1J4L1V3_9EUKA</name>
<feature type="compositionally biased region" description="Polar residues" evidence="7">
    <location>
        <begin position="9"/>
        <end position="34"/>
    </location>
</feature>
<evidence type="ECO:0000256" key="3">
    <source>
        <dbReference type="ARBA" id="ARBA00022741"/>
    </source>
</evidence>
<feature type="domain" description="Chromo" evidence="8">
    <location>
        <begin position="122"/>
        <end position="172"/>
    </location>
</feature>
<dbReference type="GO" id="GO:0000785">
    <property type="term" value="C:chromatin"/>
    <property type="evidence" value="ECO:0007669"/>
    <property type="project" value="TreeGrafter"/>
</dbReference>
<dbReference type="InterPro" id="IPR000330">
    <property type="entry name" value="SNF2_N"/>
</dbReference>
<evidence type="ECO:0000256" key="6">
    <source>
        <dbReference type="ARBA" id="ARBA00023242"/>
    </source>
</evidence>
<dbReference type="Gene3D" id="2.40.50.40">
    <property type="match status" value="1"/>
</dbReference>
<dbReference type="Gene3D" id="1.10.10.60">
    <property type="entry name" value="Homeodomain-like"/>
    <property type="match status" value="1"/>
</dbReference>
<dbReference type="PROSITE" id="PS51542">
    <property type="entry name" value="FYRN"/>
    <property type="match status" value="1"/>
</dbReference>
<keyword evidence="6" id="KW-0539">Nucleus</keyword>
<evidence type="ECO:0000256" key="4">
    <source>
        <dbReference type="ARBA" id="ARBA00022801"/>
    </source>
</evidence>
<accession>A0A1J4L1V3</accession>
<dbReference type="PROSITE" id="PS51192">
    <property type="entry name" value="HELICASE_ATP_BIND_1"/>
    <property type="match status" value="1"/>
</dbReference>
<dbReference type="Pfam" id="PF00271">
    <property type="entry name" value="Helicase_C"/>
    <property type="match status" value="1"/>
</dbReference>
<dbReference type="SMART" id="SM00490">
    <property type="entry name" value="HELICc"/>
    <property type="match status" value="1"/>
</dbReference>
<dbReference type="InterPro" id="IPR038718">
    <property type="entry name" value="SNF2-like_sf"/>
</dbReference>
<evidence type="ECO:0000259" key="10">
    <source>
        <dbReference type="PROSITE" id="PS51194"/>
    </source>
</evidence>
<dbReference type="SMART" id="SM00298">
    <property type="entry name" value="CHROMO"/>
    <property type="match status" value="2"/>
</dbReference>
<dbReference type="SUPFAM" id="SSF54160">
    <property type="entry name" value="Chromo domain-like"/>
    <property type="match status" value="2"/>
</dbReference>
<keyword evidence="12" id="KW-1185">Reference proteome</keyword>
<dbReference type="PROSITE" id="PS50013">
    <property type="entry name" value="CHROMO_2"/>
    <property type="match status" value="1"/>
</dbReference>
<dbReference type="PROSITE" id="PS51543">
    <property type="entry name" value="FYRC"/>
    <property type="match status" value="1"/>
</dbReference>
<dbReference type="GO" id="GO:0016887">
    <property type="term" value="F:ATP hydrolysis activity"/>
    <property type="evidence" value="ECO:0007669"/>
    <property type="project" value="TreeGrafter"/>
</dbReference>
<dbReference type="SMART" id="SM00487">
    <property type="entry name" value="DEXDc"/>
    <property type="match status" value="1"/>
</dbReference>
<dbReference type="InterPro" id="IPR023780">
    <property type="entry name" value="Chromo_domain"/>
</dbReference>
<dbReference type="GO" id="GO:0003682">
    <property type="term" value="F:chromatin binding"/>
    <property type="evidence" value="ECO:0007669"/>
    <property type="project" value="TreeGrafter"/>
</dbReference>
<dbReference type="RefSeq" id="XP_068370555.1">
    <property type="nucleotide sequence ID" value="XM_068496601.1"/>
</dbReference>
<dbReference type="OrthoDB" id="5857104at2759"/>
<evidence type="ECO:0000313" key="11">
    <source>
        <dbReference type="EMBL" id="OHT17419.1"/>
    </source>
</evidence>
<dbReference type="InterPro" id="IPR027417">
    <property type="entry name" value="P-loop_NTPase"/>
</dbReference>
<organism evidence="11 12">
    <name type="scientific">Tritrichomonas foetus</name>
    <dbReference type="NCBI Taxonomy" id="1144522"/>
    <lineage>
        <taxon>Eukaryota</taxon>
        <taxon>Metamonada</taxon>
        <taxon>Parabasalia</taxon>
        <taxon>Tritrichomonadida</taxon>
        <taxon>Tritrichomonadidae</taxon>
        <taxon>Tritrichomonas</taxon>
    </lineage>
</organism>
<dbReference type="Pfam" id="PF05964">
    <property type="entry name" value="FYRN"/>
    <property type="match status" value="1"/>
</dbReference>
<dbReference type="PROSITE" id="PS51194">
    <property type="entry name" value="HELICASE_CTER"/>
    <property type="match status" value="1"/>
</dbReference>
<evidence type="ECO:0000256" key="5">
    <source>
        <dbReference type="ARBA" id="ARBA00022840"/>
    </source>
</evidence>
<keyword evidence="5" id="KW-0067">ATP-binding</keyword>
<feature type="region of interest" description="Disordered" evidence="7">
    <location>
        <begin position="1328"/>
        <end position="1362"/>
    </location>
</feature>
<dbReference type="SMART" id="SM00541">
    <property type="entry name" value="FYRN"/>
    <property type="match status" value="1"/>
</dbReference>
<dbReference type="Gene3D" id="3.40.50.10810">
    <property type="entry name" value="Tandem AAA-ATPase domain"/>
    <property type="match status" value="1"/>
</dbReference>
<dbReference type="PANTHER" id="PTHR45623">
    <property type="entry name" value="CHROMODOMAIN-HELICASE-DNA-BINDING PROTEIN 3-RELATED-RELATED"/>
    <property type="match status" value="1"/>
</dbReference>
<dbReference type="SUPFAM" id="SSF52540">
    <property type="entry name" value="P-loop containing nucleoside triphosphate hydrolases"/>
    <property type="match status" value="2"/>
</dbReference>
<feature type="domain" description="Helicase ATP-binding" evidence="9">
    <location>
        <begin position="222"/>
        <end position="391"/>
    </location>
</feature>
<dbReference type="GO" id="GO:0140658">
    <property type="term" value="F:ATP-dependent chromatin remodeler activity"/>
    <property type="evidence" value="ECO:0007669"/>
    <property type="project" value="TreeGrafter"/>
</dbReference>
<evidence type="ECO:0000256" key="1">
    <source>
        <dbReference type="ARBA" id="ARBA00004123"/>
    </source>
</evidence>
<evidence type="ECO:0000256" key="2">
    <source>
        <dbReference type="ARBA" id="ARBA00022737"/>
    </source>
</evidence>
<feature type="compositionally biased region" description="Basic and acidic residues" evidence="7">
    <location>
        <begin position="1339"/>
        <end position="1349"/>
    </location>
</feature>
<dbReference type="Pfam" id="PF00176">
    <property type="entry name" value="SNF2-rel_dom"/>
    <property type="match status" value="1"/>
</dbReference>